<dbReference type="GO" id="GO:0005737">
    <property type="term" value="C:cytoplasm"/>
    <property type="evidence" value="ECO:0007669"/>
    <property type="project" value="TreeGrafter"/>
</dbReference>
<dbReference type="AlphaFoldDB" id="A0A6J5E8E5"/>
<organism evidence="6 7">
    <name type="scientific">Paraburkholderia solisilvae</name>
    <dbReference type="NCBI Taxonomy" id="624376"/>
    <lineage>
        <taxon>Bacteria</taxon>
        <taxon>Pseudomonadati</taxon>
        <taxon>Pseudomonadota</taxon>
        <taxon>Betaproteobacteria</taxon>
        <taxon>Burkholderiales</taxon>
        <taxon>Burkholderiaceae</taxon>
        <taxon>Paraburkholderia</taxon>
    </lineage>
</organism>
<dbReference type="Proteomes" id="UP000494329">
    <property type="component" value="Unassembled WGS sequence"/>
</dbReference>
<gene>
    <name evidence="6" type="primary">ybgI</name>
    <name evidence="6" type="ORF">LMG29739_03961</name>
</gene>
<keyword evidence="7" id="KW-1185">Reference proteome</keyword>
<dbReference type="RefSeq" id="WP_175112811.1">
    <property type="nucleotide sequence ID" value="NZ_CADIKF010000032.1"/>
</dbReference>
<keyword evidence="4 5" id="KW-0479">Metal-binding</keyword>
<accession>A0A6J5E8E5</accession>
<evidence type="ECO:0000313" key="7">
    <source>
        <dbReference type="Proteomes" id="UP000494329"/>
    </source>
</evidence>
<proteinExistence type="inferred from homology"/>
<evidence type="ECO:0000256" key="5">
    <source>
        <dbReference type="PIRSR" id="PIRSR602678-1"/>
    </source>
</evidence>
<protein>
    <recommendedName>
        <fullName evidence="3">GTP cyclohydrolase 1 type 2 homolog</fullName>
    </recommendedName>
</protein>
<dbReference type="InterPro" id="IPR036069">
    <property type="entry name" value="DUF34/NIF3_sf"/>
</dbReference>
<dbReference type="FunFam" id="3.40.1390.30:FF:000002">
    <property type="entry name" value="Nif3-like dinuclear metal center protein"/>
    <property type="match status" value="1"/>
</dbReference>
<dbReference type="Pfam" id="PF01784">
    <property type="entry name" value="DUF34_NIF3"/>
    <property type="match status" value="1"/>
</dbReference>
<evidence type="ECO:0000256" key="3">
    <source>
        <dbReference type="ARBA" id="ARBA00022112"/>
    </source>
</evidence>
<dbReference type="Gene3D" id="3.40.1390.30">
    <property type="entry name" value="NIF3 (NGG1p interacting factor 3)-like"/>
    <property type="match status" value="2"/>
</dbReference>
<dbReference type="GO" id="GO:0046872">
    <property type="term" value="F:metal ion binding"/>
    <property type="evidence" value="ECO:0007669"/>
    <property type="project" value="UniProtKB-KW"/>
</dbReference>
<evidence type="ECO:0000256" key="4">
    <source>
        <dbReference type="ARBA" id="ARBA00022723"/>
    </source>
</evidence>
<dbReference type="GO" id="GO:0016787">
    <property type="term" value="F:hydrolase activity"/>
    <property type="evidence" value="ECO:0007669"/>
    <property type="project" value="UniProtKB-KW"/>
</dbReference>
<sequence length="248" mass="27206">MDRIELELYLNNVLEASRFKDYCPNGLQVEGRRKVEKIATGVTASLAFLEAAHEWGADAVLVHHGYFWRNEAAPVTGRKYQRLKLLLANDINLFAYHLPLDDHPAYGNNAQLGAKLGLIGDARFGDNDIGWMTTLPMPITLAHFSAQVEQTLARTPLVLGDPDQELRRIAWCTGAAQGYFDAAIDAGADVYLTGEISEQTTHTAAESGVAFVAAGHHATERFGVQALGSHLSEAFDLEHLFIDIHNPV</sequence>
<dbReference type="PANTHER" id="PTHR13799:SF14">
    <property type="entry name" value="GTP CYCLOHYDROLASE 1 TYPE 2 HOMOLOG"/>
    <property type="match status" value="1"/>
</dbReference>
<feature type="binding site" evidence="5">
    <location>
        <position position="64"/>
    </location>
    <ligand>
        <name>a divalent metal cation</name>
        <dbReference type="ChEBI" id="CHEBI:60240"/>
        <label>2</label>
    </ligand>
</feature>
<keyword evidence="6" id="KW-0378">Hydrolase</keyword>
<comment type="similarity">
    <text evidence="1">Belongs to the GTP cyclohydrolase I type 2/NIF3 family.</text>
</comment>
<evidence type="ECO:0000256" key="2">
    <source>
        <dbReference type="ARBA" id="ARBA00011643"/>
    </source>
</evidence>
<dbReference type="NCBIfam" id="TIGR00486">
    <property type="entry name" value="YbgI_SA1388"/>
    <property type="match status" value="1"/>
</dbReference>
<feature type="binding site" evidence="5">
    <location>
        <position position="216"/>
    </location>
    <ligand>
        <name>a divalent metal cation</name>
        <dbReference type="ChEBI" id="CHEBI:60240"/>
        <label>1</label>
    </ligand>
</feature>
<comment type="subunit">
    <text evidence="2">Homohexamer.</text>
</comment>
<dbReference type="PANTHER" id="PTHR13799">
    <property type="entry name" value="NGG1 INTERACTING FACTOR 3"/>
    <property type="match status" value="1"/>
</dbReference>
<dbReference type="InterPro" id="IPR002678">
    <property type="entry name" value="DUF34/NIF3"/>
</dbReference>
<evidence type="ECO:0000313" key="6">
    <source>
        <dbReference type="EMBL" id="CAB3762800.1"/>
    </source>
</evidence>
<dbReference type="SUPFAM" id="SSF102705">
    <property type="entry name" value="NIF3 (NGG1p interacting factor 3)-like"/>
    <property type="match status" value="1"/>
</dbReference>
<name>A0A6J5E8E5_9BURK</name>
<evidence type="ECO:0000256" key="1">
    <source>
        <dbReference type="ARBA" id="ARBA00006964"/>
    </source>
</evidence>
<dbReference type="EMBL" id="CADIKF010000032">
    <property type="protein sequence ID" value="CAB3762800.1"/>
    <property type="molecule type" value="Genomic_DNA"/>
</dbReference>
<reference evidence="6 7" key="1">
    <citation type="submission" date="2020-04" db="EMBL/GenBank/DDBJ databases">
        <authorList>
            <person name="De Canck E."/>
        </authorList>
    </citation>
    <scope>NUCLEOTIDE SEQUENCE [LARGE SCALE GENOMIC DNA]</scope>
    <source>
        <strain evidence="6 7">LMG 29739</strain>
    </source>
</reference>
<feature type="binding site" evidence="5">
    <location>
        <position position="101"/>
    </location>
    <ligand>
        <name>a divalent metal cation</name>
        <dbReference type="ChEBI" id="CHEBI:60240"/>
        <label>1</label>
    </ligand>
</feature>
<feature type="binding site" evidence="5">
    <location>
        <position position="63"/>
    </location>
    <ligand>
        <name>a divalent metal cation</name>
        <dbReference type="ChEBI" id="CHEBI:60240"/>
        <label>1</label>
    </ligand>
</feature>
<feature type="binding site" evidence="5">
    <location>
        <position position="220"/>
    </location>
    <ligand>
        <name>a divalent metal cation</name>
        <dbReference type="ChEBI" id="CHEBI:60240"/>
        <label>1</label>
    </ligand>
</feature>